<organism evidence="3 4">
    <name type="scientific">Candidatus Kapaibacterium thiocyanatum</name>
    <dbReference type="NCBI Taxonomy" id="1895771"/>
    <lineage>
        <taxon>Bacteria</taxon>
        <taxon>Pseudomonadati</taxon>
        <taxon>Candidatus Kapaibacteriota</taxon>
        <taxon>Candidatus Kapaibacteriia</taxon>
        <taxon>Candidatus Kapaibacteriales</taxon>
        <taxon>Candidatus Kapaibacteriaceae</taxon>
        <taxon>Candidatus Kapaibacterium</taxon>
    </lineage>
</organism>
<keyword evidence="1" id="KW-0812">Transmembrane</keyword>
<dbReference type="AlphaFoldDB" id="A0A1M3L6Q1"/>
<dbReference type="Proteomes" id="UP000184233">
    <property type="component" value="Unassembled WGS sequence"/>
</dbReference>
<gene>
    <name evidence="3" type="ORF">BGO89_01330</name>
</gene>
<protein>
    <submittedName>
        <fullName evidence="3">Uncharacterized protein</fullName>
    </submittedName>
</protein>
<reference evidence="3 4" key="1">
    <citation type="submission" date="2016-09" db="EMBL/GenBank/DDBJ databases">
        <title>Genome-resolved meta-omics ties microbial dynamics to process performance in biotechnology for thiocyanate degradation.</title>
        <authorList>
            <person name="Kantor R.S."/>
            <person name="Huddy R.J."/>
            <person name="Iyer R."/>
            <person name="Thomas B.C."/>
            <person name="Brown C.T."/>
            <person name="Anantharaman K."/>
            <person name="Tringe S."/>
            <person name="Hettich R.L."/>
            <person name="Harrison S.T."/>
            <person name="Banfield J.F."/>
        </authorList>
    </citation>
    <scope>NUCLEOTIDE SEQUENCE [LARGE SCALE GENOMIC DNA]</scope>
    <source>
        <strain evidence="3">59-99</strain>
    </source>
</reference>
<keyword evidence="1" id="KW-1133">Transmembrane helix</keyword>
<keyword evidence="2" id="KW-0732">Signal</keyword>
<keyword evidence="1" id="KW-0472">Membrane</keyword>
<feature type="transmembrane region" description="Helical" evidence="1">
    <location>
        <begin position="46"/>
        <end position="66"/>
    </location>
</feature>
<evidence type="ECO:0000313" key="4">
    <source>
        <dbReference type="Proteomes" id="UP000184233"/>
    </source>
</evidence>
<comment type="caution">
    <text evidence="3">The sequence shown here is derived from an EMBL/GenBank/DDBJ whole genome shotgun (WGS) entry which is preliminary data.</text>
</comment>
<dbReference type="EMBL" id="MKVH01000002">
    <property type="protein sequence ID" value="OJX61252.1"/>
    <property type="molecule type" value="Genomic_DNA"/>
</dbReference>
<accession>A0A1M3L6Q1</accession>
<evidence type="ECO:0000256" key="2">
    <source>
        <dbReference type="SAM" id="SignalP"/>
    </source>
</evidence>
<sequence length="84" mass="9024">MMTRLIVSAFGLFLLASSYAMACPACKDSYVKGSQNASVGESYSWSVLFMLAVPMTILTVFTVVIARRIKAVQRVGSDGSGHVE</sequence>
<evidence type="ECO:0000256" key="1">
    <source>
        <dbReference type="SAM" id="Phobius"/>
    </source>
</evidence>
<name>A0A1M3L6Q1_9BACT</name>
<evidence type="ECO:0000313" key="3">
    <source>
        <dbReference type="EMBL" id="OJX61252.1"/>
    </source>
</evidence>
<dbReference type="STRING" id="1895771.BGO89_01330"/>
<feature type="chain" id="PRO_5012454291" evidence="2">
    <location>
        <begin position="23"/>
        <end position="84"/>
    </location>
</feature>
<feature type="signal peptide" evidence="2">
    <location>
        <begin position="1"/>
        <end position="22"/>
    </location>
</feature>
<proteinExistence type="predicted"/>